<evidence type="ECO:0000256" key="1">
    <source>
        <dbReference type="ARBA" id="ARBA00022845"/>
    </source>
</evidence>
<proteinExistence type="predicted"/>
<evidence type="ECO:0000259" key="3">
    <source>
        <dbReference type="Pfam" id="PF16321"/>
    </source>
</evidence>
<keyword evidence="2" id="KW-0175">Coiled coil</keyword>
<dbReference type="InterPro" id="IPR036567">
    <property type="entry name" value="RHF-like"/>
</dbReference>
<dbReference type="GO" id="GO:0045900">
    <property type="term" value="P:negative regulation of translational elongation"/>
    <property type="evidence" value="ECO:0007669"/>
    <property type="project" value="TreeGrafter"/>
</dbReference>
<dbReference type="InterPro" id="IPR032528">
    <property type="entry name" value="Ribosom_S30AE_C"/>
</dbReference>
<reference evidence="4" key="1">
    <citation type="submission" date="2018-06" db="EMBL/GenBank/DDBJ databases">
        <authorList>
            <person name="Zhirakovskaya E."/>
        </authorList>
    </citation>
    <scope>NUCLEOTIDE SEQUENCE</scope>
</reference>
<dbReference type="Pfam" id="PF16321">
    <property type="entry name" value="Ribosom_S30AE_C"/>
    <property type="match status" value="1"/>
</dbReference>
<evidence type="ECO:0000313" key="4">
    <source>
        <dbReference type="EMBL" id="VAW02967.1"/>
    </source>
</evidence>
<dbReference type="GO" id="GO:0022627">
    <property type="term" value="C:cytosolic small ribosomal subunit"/>
    <property type="evidence" value="ECO:0007669"/>
    <property type="project" value="TreeGrafter"/>
</dbReference>
<dbReference type="SUPFAM" id="SSF69754">
    <property type="entry name" value="Ribosome binding protein Y (YfiA homologue)"/>
    <property type="match status" value="1"/>
</dbReference>
<dbReference type="InterPro" id="IPR003489">
    <property type="entry name" value="RHF/RaiA"/>
</dbReference>
<name>A0A3B0SPQ3_9ZZZZ</name>
<dbReference type="InterPro" id="IPR038416">
    <property type="entry name" value="Ribosom_S30AE_C_sf"/>
</dbReference>
<dbReference type="PANTHER" id="PTHR33231">
    <property type="entry name" value="30S RIBOSOMAL PROTEIN"/>
    <property type="match status" value="1"/>
</dbReference>
<gene>
    <name evidence="4" type="ORF">MNBD_ALPHA06-526</name>
</gene>
<dbReference type="Gene3D" id="3.30.160.100">
    <property type="entry name" value="Ribosome hibernation promotion factor-like"/>
    <property type="match status" value="1"/>
</dbReference>
<dbReference type="Pfam" id="PF02482">
    <property type="entry name" value="Ribosomal_S30AE"/>
    <property type="match status" value="1"/>
</dbReference>
<dbReference type="AlphaFoldDB" id="A0A3B0SPQ3"/>
<dbReference type="NCBIfam" id="TIGR00741">
    <property type="entry name" value="yfiA"/>
    <property type="match status" value="1"/>
</dbReference>
<keyword evidence="1" id="KW-0810">Translation regulation</keyword>
<protein>
    <submittedName>
        <fullName evidence="4">Ribosome hibernation promoting factor Hpf</fullName>
    </submittedName>
</protein>
<dbReference type="PANTHER" id="PTHR33231:SF1">
    <property type="entry name" value="30S RIBOSOMAL PROTEIN"/>
    <property type="match status" value="1"/>
</dbReference>
<feature type="domain" description="Sigma 54 modulation/S30EA ribosomal protein C-terminal" evidence="3">
    <location>
        <begin position="138"/>
        <end position="191"/>
    </location>
</feature>
<dbReference type="InterPro" id="IPR050574">
    <property type="entry name" value="HPF/YfiA_ribosome-assoc"/>
</dbReference>
<organism evidence="4">
    <name type="scientific">hydrothermal vent metagenome</name>
    <dbReference type="NCBI Taxonomy" id="652676"/>
    <lineage>
        <taxon>unclassified sequences</taxon>
        <taxon>metagenomes</taxon>
        <taxon>ecological metagenomes</taxon>
    </lineage>
</organism>
<accession>A0A3B0SPQ3</accession>
<evidence type="ECO:0000256" key="2">
    <source>
        <dbReference type="SAM" id="Coils"/>
    </source>
</evidence>
<dbReference type="CDD" id="cd00552">
    <property type="entry name" value="RaiA"/>
    <property type="match status" value="1"/>
</dbReference>
<dbReference type="Gene3D" id="3.30.505.50">
    <property type="entry name" value="Sigma 54 modulation/S30EA ribosomal protein, C-terminal domain"/>
    <property type="match status" value="1"/>
</dbReference>
<dbReference type="GO" id="GO:0043024">
    <property type="term" value="F:ribosomal small subunit binding"/>
    <property type="evidence" value="ECO:0007669"/>
    <property type="project" value="TreeGrafter"/>
</dbReference>
<feature type="coiled-coil region" evidence="2">
    <location>
        <begin position="75"/>
        <end position="102"/>
    </location>
</feature>
<dbReference type="EMBL" id="UOEE01000350">
    <property type="protein sequence ID" value="VAW02967.1"/>
    <property type="molecule type" value="Genomic_DNA"/>
</dbReference>
<sequence>MSIQVVNKGIDISPALQERVSDRVEEGLTKYFDRPGEAYIVIERDGHSGFQVHCSLHLPTGTMLQTSAKHGGDAYIAADEAMEKLETRLRRYKRKLRNHHRGKRMGKEAEEALYAVLQAGQTSMEDGPEENDDAAPPEAVVVSERMGELRTLTVSMAVMDMDISDAHVLLFRNIANGQVNALYRRPDGHIGWMNPQQSASTTN</sequence>